<organism evidence="3 4">
    <name type="scientific">Digitaria exilis</name>
    <dbReference type="NCBI Taxonomy" id="1010633"/>
    <lineage>
        <taxon>Eukaryota</taxon>
        <taxon>Viridiplantae</taxon>
        <taxon>Streptophyta</taxon>
        <taxon>Embryophyta</taxon>
        <taxon>Tracheophyta</taxon>
        <taxon>Spermatophyta</taxon>
        <taxon>Magnoliopsida</taxon>
        <taxon>Liliopsida</taxon>
        <taxon>Poales</taxon>
        <taxon>Poaceae</taxon>
        <taxon>PACMAD clade</taxon>
        <taxon>Panicoideae</taxon>
        <taxon>Panicodae</taxon>
        <taxon>Paniceae</taxon>
        <taxon>Anthephorinae</taxon>
        <taxon>Digitaria</taxon>
    </lineage>
</organism>
<feature type="signal peptide" evidence="2">
    <location>
        <begin position="1"/>
        <end position="29"/>
    </location>
</feature>
<evidence type="ECO:0000313" key="3">
    <source>
        <dbReference type="EMBL" id="KAF8765922.1"/>
    </source>
</evidence>
<comment type="caution">
    <text evidence="3">The sequence shown here is derived from an EMBL/GenBank/DDBJ whole genome shotgun (WGS) entry which is preliminary data.</text>
</comment>
<gene>
    <name evidence="3" type="ORF">HU200_008025</name>
</gene>
<keyword evidence="2" id="KW-0732">Signal</keyword>
<evidence type="ECO:0000256" key="2">
    <source>
        <dbReference type="SAM" id="SignalP"/>
    </source>
</evidence>
<evidence type="ECO:0000256" key="1">
    <source>
        <dbReference type="SAM" id="MobiDB-lite"/>
    </source>
</evidence>
<feature type="chain" id="PRO_5032346427" evidence="2">
    <location>
        <begin position="30"/>
        <end position="130"/>
    </location>
</feature>
<reference evidence="3" key="1">
    <citation type="submission" date="2020-07" db="EMBL/GenBank/DDBJ databases">
        <title>Genome sequence and genetic diversity analysis of an under-domesticated orphan crop, white fonio (Digitaria exilis).</title>
        <authorList>
            <person name="Bennetzen J.L."/>
            <person name="Chen S."/>
            <person name="Ma X."/>
            <person name="Wang X."/>
            <person name="Yssel A.E.J."/>
            <person name="Chaluvadi S.R."/>
            <person name="Johnson M."/>
            <person name="Gangashetty P."/>
            <person name="Hamidou F."/>
            <person name="Sanogo M.D."/>
            <person name="Zwaenepoel A."/>
            <person name="Wallace J."/>
            <person name="Van De Peer Y."/>
            <person name="Van Deynze A."/>
        </authorList>
    </citation>
    <scope>NUCLEOTIDE SEQUENCE</scope>
    <source>
        <tissue evidence="3">Leaves</tissue>
    </source>
</reference>
<feature type="compositionally biased region" description="Low complexity" evidence="1">
    <location>
        <begin position="51"/>
        <end position="66"/>
    </location>
</feature>
<feature type="region of interest" description="Disordered" evidence="1">
    <location>
        <begin position="43"/>
        <end position="130"/>
    </location>
</feature>
<keyword evidence="4" id="KW-1185">Reference proteome</keyword>
<protein>
    <submittedName>
        <fullName evidence="3">Uncharacterized protein</fullName>
    </submittedName>
</protein>
<dbReference type="EMBL" id="JACEFO010000526">
    <property type="protein sequence ID" value="KAF8765922.1"/>
    <property type="molecule type" value="Genomic_DNA"/>
</dbReference>
<accession>A0A835FLT9</accession>
<feature type="compositionally biased region" description="Basic and acidic residues" evidence="1">
    <location>
        <begin position="98"/>
        <end position="108"/>
    </location>
</feature>
<name>A0A835FLT9_9POAL</name>
<dbReference type="Proteomes" id="UP000636709">
    <property type="component" value="Unassembled WGS sequence"/>
</dbReference>
<dbReference type="AlphaFoldDB" id="A0A835FLT9"/>
<proteinExistence type="predicted"/>
<sequence length="130" mass="14858">MRAHPSWQRPLSSSHLFFLFFFVPLRTPTQRLLQASPYLASLRRQRLTSVRSTNNYRSSSNNYQYRETIPRGGAEEEIPPASHAQSTPPPPPPPSTRASDEVRKHDAVRQICKPKQRISSDHQLRVPTAS</sequence>
<evidence type="ECO:0000313" key="4">
    <source>
        <dbReference type="Proteomes" id="UP000636709"/>
    </source>
</evidence>